<keyword evidence="2" id="KW-0274">FAD</keyword>
<dbReference type="SUPFAM" id="SSF51905">
    <property type="entry name" value="FAD/NAD(P)-binding domain"/>
    <property type="match status" value="1"/>
</dbReference>
<dbReference type="GO" id="GO:0016614">
    <property type="term" value="F:oxidoreductase activity, acting on CH-OH group of donors"/>
    <property type="evidence" value="ECO:0007669"/>
    <property type="project" value="InterPro"/>
</dbReference>
<dbReference type="SUPFAM" id="SSF54373">
    <property type="entry name" value="FAD-linked reductases, C-terminal domain"/>
    <property type="match status" value="1"/>
</dbReference>
<dbReference type="InterPro" id="IPR036188">
    <property type="entry name" value="FAD/NAD-bd_sf"/>
</dbReference>
<dbReference type="Pfam" id="PF05199">
    <property type="entry name" value="GMC_oxred_C"/>
    <property type="match status" value="1"/>
</dbReference>
<feature type="chain" id="PRO_5032434113" evidence="3">
    <location>
        <begin position="21"/>
        <end position="668"/>
    </location>
</feature>
<dbReference type="PIRSF" id="PIRSF000137">
    <property type="entry name" value="Alcohol_oxidase"/>
    <property type="match status" value="1"/>
</dbReference>
<feature type="binding site" evidence="2">
    <location>
        <position position="264"/>
    </location>
    <ligand>
        <name>FAD</name>
        <dbReference type="ChEBI" id="CHEBI:57692"/>
    </ligand>
</feature>
<reference evidence="6" key="1">
    <citation type="submission" date="2021-02" db="EMBL/GenBank/DDBJ databases">
        <authorList>
            <person name="Nowell W R."/>
        </authorList>
    </citation>
    <scope>NUCLEOTIDE SEQUENCE</scope>
</reference>
<proteinExistence type="inferred from homology"/>
<name>A0A815BJU6_9BILA</name>
<keyword evidence="2" id="KW-0285">Flavoprotein</keyword>
<comment type="cofactor">
    <cofactor evidence="2">
        <name>FAD</name>
        <dbReference type="ChEBI" id="CHEBI:57692"/>
    </cofactor>
</comment>
<dbReference type="Gene3D" id="3.50.50.60">
    <property type="entry name" value="FAD/NAD(P)-binding domain"/>
    <property type="match status" value="2"/>
</dbReference>
<feature type="signal peptide" evidence="3">
    <location>
        <begin position="1"/>
        <end position="20"/>
    </location>
</feature>
<comment type="similarity">
    <text evidence="1">Belongs to the GMC oxidoreductase family.</text>
</comment>
<dbReference type="Proteomes" id="UP000663845">
    <property type="component" value="Unassembled WGS sequence"/>
</dbReference>
<dbReference type="Gene3D" id="3.30.560.10">
    <property type="entry name" value="Glucose Oxidase, domain 3"/>
    <property type="match status" value="1"/>
</dbReference>
<gene>
    <name evidence="6" type="ORF">JYZ213_LOCUS30671</name>
</gene>
<evidence type="ECO:0000313" key="7">
    <source>
        <dbReference type="Proteomes" id="UP000663845"/>
    </source>
</evidence>
<evidence type="ECO:0000259" key="4">
    <source>
        <dbReference type="Pfam" id="PF00732"/>
    </source>
</evidence>
<feature type="domain" description="Glucose-methanol-choline oxidoreductase N-terminal" evidence="4">
    <location>
        <begin position="35"/>
        <end position="358"/>
    </location>
</feature>
<dbReference type="InterPro" id="IPR012132">
    <property type="entry name" value="GMC_OxRdtase"/>
</dbReference>
<dbReference type="Pfam" id="PF00732">
    <property type="entry name" value="GMC_oxred_N"/>
    <property type="match status" value="1"/>
</dbReference>
<evidence type="ECO:0000313" key="6">
    <source>
        <dbReference type="EMBL" id="CAF1270574.1"/>
    </source>
</evidence>
<evidence type="ECO:0000259" key="5">
    <source>
        <dbReference type="Pfam" id="PF05199"/>
    </source>
</evidence>
<keyword evidence="3" id="KW-0732">Signal</keyword>
<dbReference type="EMBL" id="CAJNOG010000496">
    <property type="protein sequence ID" value="CAF1270574.1"/>
    <property type="molecule type" value="Genomic_DNA"/>
</dbReference>
<protein>
    <submittedName>
        <fullName evidence="6">Uncharacterized protein</fullName>
    </submittedName>
</protein>
<dbReference type="InterPro" id="IPR000172">
    <property type="entry name" value="GMC_OxRdtase_N"/>
</dbReference>
<organism evidence="6 7">
    <name type="scientific">Adineta steineri</name>
    <dbReference type="NCBI Taxonomy" id="433720"/>
    <lineage>
        <taxon>Eukaryota</taxon>
        <taxon>Metazoa</taxon>
        <taxon>Spiralia</taxon>
        <taxon>Gnathifera</taxon>
        <taxon>Rotifera</taxon>
        <taxon>Eurotatoria</taxon>
        <taxon>Bdelloidea</taxon>
        <taxon>Adinetida</taxon>
        <taxon>Adinetidae</taxon>
        <taxon>Adineta</taxon>
    </lineage>
</organism>
<dbReference type="PANTHER" id="PTHR11552:SF213">
    <property type="entry name" value="DEHYDROGENASE, PUTATIVE-RELATED"/>
    <property type="match status" value="1"/>
</dbReference>
<comment type="caution">
    <text evidence="6">The sequence shown here is derived from an EMBL/GenBank/DDBJ whole genome shotgun (WGS) entry which is preliminary data.</text>
</comment>
<evidence type="ECO:0000256" key="1">
    <source>
        <dbReference type="ARBA" id="ARBA00010790"/>
    </source>
</evidence>
<sequence>MILLLYVLISISIYLPSTICVPFNSCTIGQQTAIYDYIIIGSGPGGATIATRLALNDYKVLLIEAGPDYDDIITETPVFWPEVQLEPQITAQFNPYLYSKEDNRTIQYPRGIALGGSTLINAMIIMTPNPSEWDDIANCTNDSSWSYENIKSKYQPLVENCEYCANNDTDANKNGWLNISRSTTGFVESPLLTKNPVLTELLKAVSSEVPYNPDVDKNNTYDSYYFTPKSVSQDTGHRSDTYRRIKDVQAIKPTKLDVWTNTFVTKIIIDNGTKEACGVEYVIGAFLYKASPLEPLNPIKNDFVKLSIFAKREIIVSGGQWMSPQLLQLSGIGNKTLLEKFNISVIQDLPGVGQNQHDRNEMPYIVKLKANPNFPGPIDPACILGGILNSSCLINSTINAPEDFLASNVILFSILRSAAPIKANFPDSALYFAPLRFTGFRKNWVIKAAPYTIGPYITVIINYARVKNNLGTVEIKSANPFDTPLIQLRHFEGPDGQTEVNQIIDHIRFLRKIFIKSNFSQYVEFEELPGSNVTSDEDLSDYIHKEVWGHHACCTNKMGDTENDPLAVVNSKGQVKELPGSNVTSDEDLSDYIHKEVWGHHACCTNKMGDTENDPLAVVNSKGQVKGLKNLRVADISIWREMPGYFPFLPVSIACEKIANDIIQVART</sequence>
<feature type="domain" description="Glucose-methanol-choline oxidoreductase C-terminal" evidence="5">
    <location>
        <begin position="579"/>
        <end position="651"/>
    </location>
</feature>
<evidence type="ECO:0000256" key="3">
    <source>
        <dbReference type="SAM" id="SignalP"/>
    </source>
</evidence>
<dbReference type="GO" id="GO:0050660">
    <property type="term" value="F:flavin adenine dinucleotide binding"/>
    <property type="evidence" value="ECO:0007669"/>
    <property type="project" value="InterPro"/>
</dbReference>
<accession>A0A815BJU6</accession>
<dbReference type="PANTHER" id="PTHR11552">
    <property type="entry name" value="GLUCOSE-METHANOL-CHOLINE GMC OXIDOREDUCTASE"/>
    <property type="match status" value="1"/>
</dbReference>
<dbReference type="InterPro" id="IPR007867">
    <property type="entry name" value="GMC_OxRtase_C"/>
</dbReference>
<evidence type="ECO:0000256" key="2">
    <source>
        <dbReference type="PIRSR" id="PIRSR000137-2"/>
    </source>
</evidence>
<dbReference type="AlphaFoldDB" id="A0A815BJU6"/>